<evidence type="ECO:0000256" key="8">
    <source>
        <dbReference type="ARBA" id="ARBA00022801"/>
    </source>
</evidence>
<evidence type="ECO:0000256" key="6">
    <source>
        <dbReference type="ARBA" id="ARBA00022670"/>
    </source>
</evidence>
<name>A0A1J7HFS1_LUPAN</name>
<comment type="similarity">
    <text evidence="3 12">Belongs to the peptidase S8 family.</text>
</comment>
<dbReference type="InterPro" id="IPR045051">
    <property type="entry name" value="SBT"/>
</dbReference>
<evidence type="ECO:0000259" key="14">
    <source>
        <dbReference type="Pfam" id="PF00082"/>
    </source>
</evidence>
<dbReference type="InterPro" id="IPR023828">
    <property type="entry name" value="Peptidase_S8_Ser-AS"/>
</dbReference>
<dbReference type="Gramene" id="OIW00573">
    <property type="protein sequence ID" value="OIW00573"/>
    <property type="gene ID" value="TanjilG_14799"/>
</dbReference>
<proteinExistence type="inferred from homology"/>
<evidence type="ECO:0000256" key="11">
    <source>
        <dbReference type="PIRSR" id="PIRSR615500-1"/>
    </source>
</evidence>
<feature type="domain" description="Inhibitor I9" evidence="15">
    <location>
        <begin position="42"/>
        <end position="121"/>
    </location>
</feature>
<dbReference type="FunFam" id="3.50.30.30:FF:000005">
    <property type="entry name" value="subtilisin-like protease SBT1.5"/>
    <property type="match status" value="1"/>
</dbReference>
<dbReference type="EMBL" id="CM007372">
    <property type="protein sequence ID" value="OIW00573.1"/>
    <property type="molecule type" value="Genomic_DNA"/>
</dbReference>
<dbReference type="GO" id="GO:0006508">
    <property type="term" value="P:proteolysis"/>
    <property type="evidence" value="ECO:0007669"/>
    <property type="project" value="UniProtKB-KW"/>
</dbReference>
<feature type="chain" id="PRO_5012250219" evidence="13">
    <location>
        <begin position="37"/>
        <end position="844"/>
    </location>
</feature>
<dbReference type="AlphaFoldDB" id="A0A1J7HFS1"/>
<dbReference type="InterPro" id="IPR036852">
    <property type="entry name" value="Peptidase_S8/S53_dom_sf"/>
</dbReference>
<protein>
    <submittedName>
        <fullName evidence="17">Uncharacterized protein</fullName>
    </submittedName>
</protein>
<dbReference type="FunFam" id="3.40.50.200:FF:000006">
    <property type="entry name" value="Subtilisin-like protease SBT1.5"/>
    <property type="match status" value="1"/>
</dbReference>
<evidence type="ECO:0000256" key="4">
    <source>
        <dbReference type="ARBA" id="ARBA00022523"/>
    </source>
</evidence>
<evidence type="ECO:0000259" key="16">
    <source>
        <dbReference type="Pfam" id="PF17766"/>
    </source>
</evidence>
<dbReference type="GO" id="GO:0048046">
    <property type="term" value="C:apoplast"/>
    <property type="evidence" value="ECO:0007669"/>
    <property type="project" value="UniProtKB-SubCell"/>
</dbReference>
<evidence type="ECO:0000256" key="7">
    <source>
        <dbReference type="ARBA" id="ARBA00022729"/>
    </source>
</evidence>
<accession>A0A1J7HFS1</accession>
<dbReference type="FunFam" id="3.30.70.80:FF:000002">
    <property type="entry name" value="Subtilisin-like protease SBT5.3"/>
    <property type="match status" value="1"/>
</dbReference>
<evidence type="ECO:0000313" key="18">
    <source>
        <dbReference type="Proteomes" id="UP000188354"/>
    </source>
</evidence>
<feature type="active site" description="Charge relay system" evidence="11 12">
    <location>
        <position position="155"/>
    </location>
</feature>
<dbReference type="InterPro" id="IPR037045">
    <property type="entry name" value="S8pro/Inhibitor_I9_sf"/>
</dbReference>
<dbReference type="GO" id="GO:0009609">
    <property type="term" value="P:response to symbiotic bacterium"/>
    <property type="evidence" value="ECO:0007669"/>
    <property type="project" value="UniProtKB-ARBA"/>
</dbReference>
<dbReference type="PANTHER" id="PTHR10795">
    <property type="entry name" value="PROPROTEIN CONVERTASE SUBTILISIN/KEXIN"/>
    <property type="match status" value="1"/>
</dbReference>
<dbReference type="PROSITE" id="PS51892">
    <property type="entry name" value="SUBTILASE"/>
    <property type="match status" value="1"/>
</dbReference>
<feature type="domain" description="Peptidase S8/S53" evidence="14">
    <location>
        <begin position="146"/>
        <end position="599"/>
    </location>
</feature>
<keyword evidence="5" id="KW-0964">Secreted</keyword>
<dbReference type="GO" id="GO:0009610">
    <property type="term" value="P:response to symbiotic fungus"/>
    <property type="evidence" value="ECO:0007669"/>
    <property type="project" value="UniProtKB-ARBA"/>
</dbReference>
<dbReference type="InterPro" id="IPR015500">
    <property type="entry name" value="Peptidase_S8_subtilisin-rel"/>
</dbReference>
<feature type="active site" description="Charge relay system" evidence="11 12">
    <location>
        <position position="231"/>
    </location>
</feature>
<dbReference type="Gene3D" id="3.50.30.30">
    <property type="match status" value="1"/>
</dbReference>
<dbReference type="InterPro" id="IPR034197">
    <property type="entry name" value="Peptidases_S8_3"/>
</dbReference>
<dbReference type="Proteomes" id="UP000188354">
    <property type="component" value="Chromosome LG12"/>
</dbReference>
<dbReference type="Pfam" id="PF00082">
    <property type="entry name" value="Peptidase_S8"/>
    <property type="match status" value="1"/>
</dbReference>
<evidence type="ECO:0000256" key="2">
    <source>
        <dbReference type="ARBA" id="ARBA00004271"/>
    </source>
</evidence>
<evidence type="ECO:0000256" key="3">
    <source>
        <dbReference type="ARBA" id="ARBA00011073"/>
    </source>
</evidence>
<evidence type="ECO:0000256" key="12">
    <source>
        <dbReference type="PROSITE-ProRule" id="PRU01240"/>
    </source>
</evidence>
<reference evidence="17 18" key="1">
    <citation type="journal article" date="2017" name="Plant Biotechnol. J.">
        <title>A comprehensive draft genome sequence for lupin (Lupinus angustifolius), an emerging health food: insights into plant-microbe interactions and legume evolution.</title>
        <authorList>
            <person name="Hane J.K."/>
            <person name="Ming Y."/>
            <person name="Kamphuis L.G."/>
            <person name="Nelson M.N."/>
            <person name="Garg G."/>
            <person name="Atkins C.A."/>
            <person name="Bayer P.E."/>
            <person name="Bravo A."/>
            <person name="Bringans S."/>
            <person name="Cannon S."/>
            <person name="Edwards D."/>
            <person name="Foley R."/>
            <person name="Gao L.L."/>
            <person name="Harrison M.J."/>
            <person name="Huang W."/>
            <person name="Hurgobin B."/>
            <person name="Li S."/>
            <person name="Liu C.W."/>
            <person name="McGrath A."/>
            <person name="Morahan G."/>
            <person name="Murray J."/>
            <person name="Weller J."/>
            <person name="Jian J."/>
            <person name="Singh K.B."/>
        </authorList>
    </citation>
    <scope>NUCLEOTIDE SEQUENCE [LARGE SCALE GENOMIC DNA]</scope>
    <source>
        <strain evidence="18">cv. Tanjil</strain>
        <tissue evidence="17">Whole plant</tissue>
    </source>
</reference>
<dbReference type="Gene3D" id="3.40.50.200">
    <property type="entry name" value="Peptidase S8/S53 domain"/>
    <property type="match status" value="1"/>
</dbReference>
<evidence type="ECO:0000256" key="5">
    <source>
        <dbReference type="ARBA" id="ARBA00022525"/>
    </source>
</evidence>
<dbReference type="Gene3D" id="2.60.40.2310">
    <property type="match status" value="1"/>
</dbReference>
<feature type="active site" description="Charge relay system" evidence="11 12">
    <location>
        <position position="562"/>
    </location>
</feature>
<keyword evidence="8 12" id="KW-0378">Hydrolase</keyword>
<dbReference type="STRING" id="3871.A0A1J7HFS1"/>
<gene>
    <name evidence="17" type="ORF">TanjilG_14799</name>
</gene>
<dbReference type="Gene3D" id="3.30.70.80">
    <property type="entry name" value="Peptidase S8 propeptide/proteinase inhibitor I9"/>
    <property type="match status" value="1"/>
</dbReference>
<evidence type="ECO:0000259" key="15">
    <source>
        <dbReference type="Pfam" id="PF05922"/>
    </source>
</evidence>
<comment type="function">
    <text evidence="1">Required for arbuscular mycorrhiza (AM) development during AM symbiosis with AM fungi (e.g. Glomeromycota intraradices).</text>
</comment>
<keyword evidence="7 13" id="KW-0732">Signal</keyword>
<dbReference type="PRINTS" id="PR00723">
    <property type="entry name" value="SUBTILISIN"/>
</dbReference>
<organism evidence="17 18">
    <name type="scientific">Lupinus angustifolius</name>
    <name type="common">Narrow-leaved blue lupine</name>
    <dbReference type="NCBI Taxonomy" id="3871"/>
    <lineage>
        <taxon>Eukaryota</taxon>
        <taxon>Viridiplantae</taxon>
        <taxon>Streptophyta</taxon>
        <taxon>Embryophyta</taxon>
        <taxon>Tracheophyta</taxon>
        <taxon>Spermatophyta</taxon>
        <taxon>Magnoliopsida</taxon>
        <taxon>eudicotyledons</taxon>
        <taxon>Gunneridae</taxon>
        <taxon>Pentapetalae</taxon>
        <taxon>rosids</taxon>
        <taxon>fabids</taxon>
        <taxon>Fabales</taxon>
        <taxon>Fabaceae</taxon>
        <taxon>Papilionoideae</taxon>
        <taxon>50 kb inversion clade</taxon>
        <taxon>genistoids sensu lato</taxon>
        <taxon>core genistoids</taxon>
        <taxon>Genisteae</taxon>
        <taxon>Lupinus</taxon>
    </lineage>
</organism>
<dbReference type="SUPFAM" id="SSF52743">
    <property type="entry name" value="Subtilisin-like"/>
    <property type="match status" value="1"/>
</dbReference>
<dbReference type="Pfam" id="PF05922">
    <property type="entry name" value="Inhibitor_I9"/>
    <property type="match status" value="1"/>
</dbReference>
<keyword evidence="4" id="KW-0052">Apoplast</keyword>
<dbReference type="OMA" id="PHWKGIC"/>
<dbReference type="CDD" id="cd04852">
    <property type="entry name" value="Peptidases_S8_3"/>
    <property type="match status" value="1"/>
</dbReference>
<keyword evidence="18" id="KW-1185">Reference proteome</keyword>
<keyword evidence="9 12" id="KW-0720">Serine protease</keyword>
<dbReference type="InterPro" id="IPR041469">
    <property type="entry name" value="Subtilisin-like_FN3"/>
</dbReference>
<dbReference type="Pfam" id="PF17766">
    <property type="entry name" value="fn3_6"/>
    <property type="match status" value="1"/>
</dbReference>
<dbReference type="InterPro" id="IPR000209">
    <property type="entry name" value="Peptidase_S8/S53_dom"/>
</dbReference>
<dbReference type="GO" id="GO:0004252">
    <property type="term" value="F:serine-type endopeptidase activity"/>
    <property type="evidence" value="ECO:0007669"/>
    <property type="project" value="UniProtKB-UniRule"/>
</dbReference>
<evidence type="ECO:0000256" key="9">
    <source>
        <dbReference type="ARBA" id="ARBA00022825"/>
    </source>
</evidence>
<evidence type="ECO:0000256" key="10">
    <source>
        <dbReference type="ARBA" id="ARBA00023180"/>
    </source>
</evidence>
<dbReference type="CDD" id="cd02120">
    <property type="entry name" value="PA_subtilisin_like"/>
    <property type="match status" value="1"/>
</dbReference>
<feature type="signal peptide" evidence="13">
    <location>
        <begin position="1"/>
        <end position="36"/>
    </location>
</feature>
<keyword evidence="6 12" id="KW-0645">Protease</keyword>
<feature type="domain" description="Subtilisin-like protease fibronectin type-III" evidence="16">
    <location>
        <begin position="677"/>
        <end position="771"/>
    </location>
</feature>
<dbReference type="PROSITE" id="PS00138">
    <property type="entry name" value="SUBTILASE_SER"/>
    <property type="match status" value="1"/>
</dbReference>
<keyword evidence="10" id="KW-0325">Glycoprotein</keyword>
<comment type="subcellular location">
    <subcellularLocation>
        <location evidence="2">Secreted</location>
        <location evidence="2">Extracellular space</location>
        <location evidence="2">Apoplast</location>
    </subcellularLocation>
</comment>
<sequence length="844" mass="90856">MNTNSINWRWPRKAKLLVTSALLLLQNFLVISEIYAEETSSVYIVYTGDKIYQNPETAKKYHLKMLSSLLGSKEAAKNSILYSYKHGFSGFAARLTKSQAEEIEKFPEVVSVIRNRIHKLHTTRSWDFIGIHHSSSKTSYTENNLGEGTIIGVIDTGIWPESRSFNDEAMGQIPSRWKGVCEVGEQFNTTNCNKKIIGARWFMKGITDHNKNLIHGNGTKEFLSARDAIGHGTHTASTAAGYYVENANYRGLAYGLARGGAPLAHLAIYKACWDNSVGGCADADILKAFDKAIHDGVDVLTVSLGVNIPLFSYVDQRDTIAIGSFHATAKGITVVCSAGNSGPISQTIANTAPWIVTVAATTIDRAFQAAITLGNNNTVWGQSIDTGKHNLGFVGLTYSERIALDPANDLAKDCQYGSLNATMAAGKIVLCFSVSDQQDIISASRTVMEAGGVGLIYAQFHEDGLYHCGVFPCIKVDYEVGTQILSYIRRTRFPTASLSLPKTVIGKLTSPQVSSFSSRGPSSMSPTVLKPDIAAPGVDILAAFPPQGTTQDSGFALLSGTSMSCPHVAGIAALIKSKHPTWSPAAIRSALVTTASQTGTDGSVISEEGSTYKAADPFDIGGGHVNPNKAMDPGLIYNITTDDYIHFLCSIGYGSASISKMTKTNTKCKKEKHQGLNLNLPSISIPYLKKGAKVMRTVTNVGNITSVYKAQVKAPDGIKVRVEPQILSFNSSSTVLSFNVSFLSTLKLHGGYRFGSLTWTNGKHFVRVPIAHLIRLVEGAPVEIVNGTNLGKPKVVGGDDSMSFQSEDGDWWLDGVSGRGEESFSVDEGEDVARSQAPLNFAQS</sequence>
<evidence type="ECO:0000313" key="17">
    <source>
        <dbReference type="EMBL" id="OIW00573.1"/>
    </source>
</evidence>
<evidence type="ECO:0000256" key="13">
    <source>
        <dbReference type="SAM" id="SignalP"/>
    </source>
</evidence>
<evidence type="ECO:0000256" key="1">
    <source>
        <dbReference type="ARBA" id="ARBA00002076"/>
    </source>
</evidence>
<dbReference type="InterPro" id="IPR010259">
    <property type="entry name" value="S8pro/Inhibitor_I9"/>
</dbReference>
<dbReference type="FunFam" id="2.60.40.2310:FF:000001">
    <property type="entry name" value="Subtilisin-like protease SBT1.5"/>
    <property type="match status" value="1"/>
</dbReference>